<evidence type="ECO:0000256" key="2">
    <source>
        <dbReference type="ARBA" id="ARBA00023002"/>
    </source>
</evidence>
<organism evidence="4 5">
    <name type="scientific">Mesobacillus jeotgali</name>
    <dbReference type="NCBI Taxonomy" id="129985"/>
    <lineage>
        <taxon>Bacteria</taxon>
        <taxon>Bacillati</taxon>
        <taxon>Bacillota</taxon>
        <taxon>Bacilli</taxon>
        <taxon>Bacillales</taxon>
        <taxon>Bacillaceae</taxon>
        <taxon>Mesobacillus</taxon>
    </lineage>
</organism>
<gene>
    <name evidence="4" type="ORF">RH061_04580</name>
</gene>
<sequence>MNEKYRPLFETFTFRNGIKLKNRLVMAPMTNFSSNEDGTVTEAEAEYYARRSQGVSMVITACTYVTRNGKGFHGEFGADTDEMIPSLKKLAAAIKAEGAKAVLQIFHGGRECPPELVPNGDIVSASDVQSERNNAKAPRALTGEEIEHIIAAFGETTRRAIEAGFDGVEIHGANGYLIQQFFSPHSNRRDDQWGGSLEKRMAFPLAIVDEVKRVTAKHAKEPFIVGYRFSPEEPEEPGITMADTLELIDALADKDLDYLHVSLNDFWSKPRRGVDDDRSRMEIIHERVGSKVPVIGVGSLYSAEDVIKAFGTGVPLLALGRELIIDPDWVEKVGTGREDEIETKIDPGAQARLVVPDPLWQAIINTPGWFPGIQ</sequence>
<keyword evidence="5" id="KW-1185">Reference proteome</keyword>
<dbReference type="InterPro" id="IPR051799">
    <property type="entry name" value="NADH_flavin_oxidoreductase"/>
</dbReference>
<dbReference type="PANTHER" id="PTHR43656">
    <property type="entry name" value="BINDING OXIDOREDUCTASE, PUTATIVE (AFU_ORTHOLOGUE AFUA_2G08260)-RELATED"/>
    <property type="match status" value="1"/>
</dbReference>
<proteinExistence type="predicted"/>
<reference evidence="4 5" key="1">
    <citation type="submission" date="2023-09" db="EMBL/GenBank/DDBJ databases">
        <title>Microbial mechanism of fulvic acid promoting antimony reduction mineralization in rice fields.</title>
        <authorList>
            <person name="Chen G."/>
            <person name="Lan J."/>
        </authorList>
    </citation>
    <scope>NUCLEOTIDE SEQUENCE [LARGE SCALE GENOMIC DNA]</scope>
    <source>
        <strain evidence="4 5">PS1</strain>
    </source>
</reference>
<evidence type="ECO:0000259" key="3">
    <source>
        <dbReference type="Pfam" id="PF00724"/>
    </source>
</evidence>
<dbReference type="PANTHER" id="PTHR43656:SF2">
    <property type="entry name" value="BINDING OXIDOREDUCTASE, PUTATIVE (AFU_ORTHOLOGUE AFUA_2G08260)-RELATED"/>
    <property type="match status" value="1"/>
</dbReference>
<feature type="domain" description="NADH:flavin oxidoreductase/NADH oxidase N-terminal" evidence="3">
    <location>
        <begin position="8"/>
        <end position="340"/>
    </location>
</feature>
<keyword evidence="2" id="KW-0560">Oxidoreductase</keyword>
<dbReference type="InterPro" id="IPR001155">
    <property type="entry name" value="OxRdtase_FMN_N"/>
</dbReference>
<evidence type="ECO:0000313" key="5">
    <source>
        <dbReference type="Proteomes" id="UP001303324"/>
    </source>
</evidence>
<dbReference type="SUPFAM" id="SSF51395">
    <property type="entry name" value="FMN-linked oxidoreductases"/>
    <property type="match status" value="1"/>
</dbReference>
<name>A0ABY9VS56_9BACI</name>
<dbReference type="Pfam" id="PF00724">
    <property type="entry name" value="Oxidored_FMN"/>
    <property type="match status" value="1"/>
</dbReference>
<dbReference type="Gene3D" id="3.20.20.70">
    <property type="entry name" value="Aldolase class I"/>
    <property type="match status" value="1"/>
</dbReference>
<protein>
    <submittedName>
        <fullName evidence="4">NADH-dependent flavin oxidoreductase</fullName>
    </submittedName>
</protein>
<evidence type="ECO:0000256" key="1">
    <source>
        <dbReference type="ARBA" id="ARBA00022630"/>
    </source>
</evidence>
<dbReference type="CDD" id="cd04735">
    <property type="entry name" value="OYE_like_4_FMN"/>
    <property type="match status" value="1"/>
</dbReference>
<dbReference type="RefSeq" id="WP_311074278.1">
    <property type="nucleotide sequence ID" value="NZ_CP134494.1"/>
</dbReference>
<keyword evidence="1" id="KW-0285">Flavoprotein</keyword>
<accession>A0ABY9VS56</accession>
<dbReference type="Proteomes" id="UP001303324">
    <property type="component" value="Chromosome"/>
</dbReference>
<evidence type="ECO:0000313" key="4">
    <source>
        <dbReference type="EMBL" id="WNF23791.1"/>
    </source>
</evidence>
<dbReference type="InterPro" id="IPR013785">
    <property type="entry name" value="Aldolase_TIM"/>
</dbReference>
<dbReference type="EMBL" id="CP134494">
    <property type="protein sequence ID" value="WNF23791.1"/>
    <property type="molecule type" value="Genomic_DNA"/>
</dbReference>